<keyword evidence="2" id="KW-0812">Transmembrane</keyword>
<reference evidence="3 4" key="1">
    <citation type="submission" date="2019-11" db="EMBL/GenBank/DDBJ databases">
        <authorList>
            <person name="Li X.-J."/>
            <person name="Feng X.-M."/>
        </authorList>
    </citation>
    <scope>NUCLEOTIDE SEQUENCE [LARGE SCALE GENOMIC DNA]</scope>
    <source>
        <strain evidence="3 4">XMNu-373</strain>
    </source>
</reference>
<dbReference type="Proteomes" id="UP000460435">
    <property type="component" value="Unassembled WGS sequence"/>
</dbReference>
<sequence length="166" mass="16648">MNDPAALPGTTGSPPATESEPGGPSRLPGSGTVGTTIPAWSLRMLLGLTCAATIAIMTLWADPNAAMLVMLALSAAATVVRPASHSATVFLGFAAFTVLVTDPGLSVWTAGAVLSVHATHSTAALAAVLPWDTDVEAAALVPSLRRFAVVQAASQSLVALALLIVP</sequence>
<protein>
    <submittedName>
        <fullName evidence="3">Uncharacterized protein</fullName>
    </submittedName>
</protein>
<keyword evidence="2" id="KW-1133">Transmembrane helix</keyword>
<evidence type="ECO:0000256" key="1">
    <source>
        <dbReference type="SAM" id="MobiDB-lite"/>
    </source>
</evidence>
<evidence type="ECO:0000256" key="2">
    <source>
        <dbReference type="SAM" id="Phobius"/>
    </source>
</evidence>
<feature type="region of interest" description="Disordered" evidence="1">
    <location>
        <begin position="1"/>
        <end position="30"/>
    </location>
</feature>
<name>A0A7K3M0A0_9ACTN</name>
<dbReference type="AlphaFoldDB" id="A0A7K3M0A0"/>
<organism evidence="3 4">
    <name type="scientific">Phytoactinopolyspora mesophila</name>
    <dbReference type="NCBI Taxonomy" id="2650750"/>
    <lineage>
        <taxon>Bacteria</taxon>
        <taxon>Bacillati</taxon>
        <taxon>Actinomycetota</taxon>
        <taxon>Actinomycetes</taxon>
        <taxon>Jiangellales</taxon>
        <taxon>Jiangellaceae</taxon>
        <taxon>Phytoactinopolyspora</taxon>
    </lineage>
</organism>
<dbReference type="RefSeq" id="WP_162449419.1">
    <property type="nucleotide sequence ID" value="NZ_WLZY01000002.1"/>
</dbReference>
<feature type="transmembrane region" description="Helical" evidence="2">
    <location>
        <begin position="40"/>
        <end position="61"/>
    </location>
</feature>
<dbReference type="EMBL" id="WLZY01000002">
    <property type="protein sequence ID" value="NDL56699.1"/>
    <property type="molecule type" value="Genomic_DNA"/>
</dbReference>
<accession>A0A7K3M0A0</accession>
<keyword evidence="2" id="KW-0472">Membrane</keyword>
<gene>
    <name evidence="3" type="ORF">F7O44_06405</name>
</gene>
<evidence type="ECO:0000313" key="4">
    <source>
        <dbReference type="Proteomes" id="UP000460435"/>
    </source>
</evidence>
<proteinExistence type="predicted"/>
<comment type="caution">
    <text evidence="3">The sequence shown here is derived from an EMBL/GenBank/DDBJ whole genome shotgun (WGS) entry which is preliminary data.</text>
</comment>
<evidence type="ECO:0000313" key="3">
    <source>
        <dbReference type="EMBL" id="NDL56699.1"/>
    </source>
</evidence>
<keyword evidence="4" id="KW-1185">Reference proteome</keyword>